<organism evidence="1">
    <name type="scientific">Alexandrium catenella</name>
    <name type="common">Red tide dinoflagellate</name>
    <name type="synonym">Gonyaulax catenella</name>
    <dbReference type="NCBI Taxonomy" id="2925"/>
    <lineage>
        <taxon>Eukaryota</taxon>
        <taxon>Sar</taxon>
        <taxon>Alveolata</taxon>
        <taxon>Dinophyceae</taxon>
        <taxon>Gonyaulacales</taxon>
        <taxon>Pyrocystaceae</taxon>
        <taxon>Alexandrium</taxon>
    </lineage>
</organism>
<dbReference type="EMBL" id="HBGE01001431">
    <property type="protein sequence ID" value="CAD9087299.1"/>
    <property type="molecule type" value="Transcribed_RNA"/>
</dbReference>
<dbReference type="SUPFAM" id="SSF53448">
    <property type="entry name" value="Nucleotide-diphospho-sugar transferases"/>
    <property type="match status" value="1"/>
</dbReference>
<dbReference type="Gene3D" id="3.90.550.10">
    <property type="entry name" value="Spore Coat Polysaccharide Biosynthesis Protein SpsA, Chain A"/>
    <property type="match status" value="1"/>
</dbReference>
<dbReference type="InterPro" id="IPR029044">
    <property type="entry name" value="Nucleotide-diphossugar_trans"/>
</dbReference>
<evidence type="ECO:0008006" key="2">
    <source>
        <dbReference type="Google" id="ProtNLM"/>
    </source>
</evidence>
<name>A0A7S1PLG6_ALECA</name>
<evidence type="ECO:0000313" key="1">
    <source>
        <dbReference type="EMBL" id="CAD9087299.1"/>
    </source>
</evidence>
<accession>A0A7S1PLG6</accession>
<sequence>MTRQMSSYSCVDGIDCEAGRDLGSSAHRGVVNATQFWSADYLRISRYTAGPLFLHPALDRCRHFLKIDTDFYFTAPLEQDPIAAMRQEGTRLAYWQIHVQGQRQSGYMDAAVSFLEDRGLPIRNRAFYARGRFEEKAEKLGIPVSEVPEALEAATVVYGCLFGGDVHFFREPLYRDFFHYMDAHQGFELAGWSNQFFLGTAAAAFLFPSQVQRLYIAGKHQESQIGVADGNVTEFLQGASHGVFR</sequence>
<proteinExistence type="predicted"/>
<gene>
    <name evidence="1" type="ORF">ACAT0790_LOCUS873</name>
</gene>
<reference evidence="1" key="1">
    <citation type="submission" date="2021-01" db="EMBL/GenBank/DDBJ databases">
        <authorList>
            <person name="Corre E."/>
            <person name="Pelletier E."/>
            <person name="Niang G."/>
            <person name="Scheremetjew M."/>
            <person name="Finn R."/>
            <person name="Kale V."/>
            <person name="Holt S."/>
            <person name="Cochrane G."/>
            <person name="Meng A."/>
            <person name="Brown T."/>
            <person name="Cohen L."/>
        </authorList>
    </citation>
    <scope>NUCLEOTIDE SEQUENCE</scope>
    <source>
        <strain evidence="1">OF101</strain>
    </source>
</reference>
<protein>
    <recommendedName>
        <fullName evidence="2">Nucleotide-diphospho-sugar transferase domain-containing protein</fullName>
    </recommendedName>
</protein>
<dbReference type="AlphaFoldDB" id="A0A7S1PLG6"/>